<dbReference type="WBParaSite" id="ACAC_0000778001-mRNA-1">
    <property type="protein sequence ID" value="ACAC_0000778001-mRNA-1"/>
    <property type="gene ID" value="ACAC_0000778001"/>
</dbReference>
<evidence type="ECO:0000256" key="3">
    <source>
        <dbReference type="ARBA" id="ARBA00005161"/>
    </source>
</evidence>
<dbReference type="AlphaFoldDB" id="A0A0K0DBH4"/>
<dbReference type="SUPFAM" id="SSF51395">
    <property type="entry name" value="FMN-linked oxidoreductases"/>
    <property type="match status" value="1"/>
</dbReference>
<dbReference type="InterPro" id="IPR013785">
    <property type="entry name" value="Aldolase_TIM"/>
</dbReference>
<evidence type="ECO:0000256" key="7">
    <source>
        <dbReference type="ARBA" id="ARBA00022630"/>
    </source>
</evidence>
<evidence type="ECO:0000259" key="12">
    <source>
        <dbReference type="Pfam" id="PF01180"/>
    </source>
</evidence>
<evidence type="ECO:0000256" key="9">
    <source>
        <dbReference type="ARBA" id="ARBA00023002"/>
    </source>
</evidence>
<evidence type="ECO:0000256" key="10">
    <source>
        <dbReference type="ARBA" id="ARBA00023136"/>
    </source>
</evidence>
<keyword evidence="9" id="KW-0560">Oxidoreductase</keyword>
<evidence type="ECO:0000313" key="14">
    <source>
        <dbReference type="WBParaSite" id="ACAC_0000778001-mRNA-1"/>
    </source>
</evidence>
<keyword evidence="7" id="KW-0285">Flavoprotein</keyword>
<dbReference type="InterPro" id="IPR005720">
    <property type="entry name" value="Dihydroorotate_DH_cat"/>
</dbReference>
<evidence type="ECO:0000256" key="1">
    <source>
        <dbReference type="ARBA" id="ARBA00001917"/>
    </source>
</evidence>
<dbReference type="Proteomes" id="UP000035642">
    <property type="component" value="Unassembled WGS sequence"/>
</dbReference>
<evidence type="ECO:0000256" key="8">
    <source>
        <dbReference type="ARBA" id="ARBA00022643"/>
    </source>
</evidence>
<comment type="catalytic activity">
    <reaction evidence="11">
        <text>(S)-dihydroorotate + a quinone = orotate + a quinol</text>
        <dbReference type="Rhea" id="RHEA:30187"/>
        <dbReference type="ChEBI" id="CHEBI:24646"/>
        <dbReference type="ChEBI" id="CHEBI:30839"/>
        <dbReference type="ChEBI" id="CHEBI:30864"/>
        <dbReference type="ChEBI" id="CHEBI:132124"/>
        <dbReference type="EC" id="1.3.5.2"/>
    </reaction>
</comment>
<dbReference type="GO" id="GO:0005743">
    <property type="term" value="C:mitochondrial inner membrane"/>
    <property type="evidence" value="ECO:0007669"/>
    <property type="project" value="TreeGrafter"/>
</dbReference>
<dbReference type="UniPathway" id="UPA00070">
    <property type="reaction ID" value="UER00946"/>
</dbReference>
<name>A0A0K0DBH4_ANGCA</name>
<evidence type="ECO:0000256" key="11">
    <source>
        <dbReference type="ARBA" id="ARBA00048639"/>
    </source>
</evidence>
<dbReference type="InterPro" id="IPR005719">
    <property type="entry name" value="Dihydroorotate_DH_2"/>
</dbReference>
<dbReference type="Gene3D" id="3.20.20.70">
    <property type="entry name" value="Aldolase class I"/>
    <property type="match status" value="1"/>
</dbReference>
<dbReference type="Pfam" id="PF01180">
    <property type="entry name" value="DHO_dh"/>
    <property type="match status" value="1"/>
</dbReference>
<feature type="domain" description="Dihydroorotate dehydrogenase catalytic" evidence="12">
    <location>
        <begin position="86"/>
        <end position="376"/>
    </location>
</feature>
<dbReference type="CDD" id="cd04738">
    <property type="entry name" value="DHOD_2_like"/>
    <property type="match status" value="1"/>
</dbReference>
<comment type="subcellular location">
    <subcellularLocation>
        <location evidence="2">Membrane</location>
    </subcellularLocation>
</comment>
<dbReference type="GO" id="GO:0006207">
    <property type="term" value="P:'de novo' pyrimidine nucleobase biosynthetic process"/>
    <property type="evidence" value="ECO:0007669"/>
    <property type="project" value="InterPro"/>
</dbReference>
<evidence type="ECO:0000313" key="13">
    <source>
        <dbReference type="Proteomes" id="UP000035642"/>
    </source>
</evidence>
<dbReference type="PANTHER" id="PTHR48109">
    <property type="entry name" value="DIHYDROOROTATE DEHYDROGENASE (QUINONE), MITOCHONDRIAL-RELATED"/>
    <property type="match status" value="1"/>
</dbReference>
<dbReference type="InterPro" id="IPR050074">
    <property type="entry name" value="DHO_dehydrogenase"/>
</dbReference>
<comment type="pathway">
    <text evidence="3">Pyrimidine metabolism; UMP biosynthesis via de novo pathway; orotate from (S)-dihydroorotate (quinone route): step 1/1.</text>
</comment>
<organism evidence="13 14">
    <name type="scientific">Angiostrongylus cantonensis</name>
    <name type="common">Rat lungworm</name>
    <dbReference type="NCBI Taxonomy" id="6313"/>
    <lineage>
        <taxon>Eukaryota</taxon>
        <taxon>Metazoa</taxon>
        <taxon>Ecdysozoa</taxon>
        <taxon>Nematoda</taxon>
        <taxon>Chromadorea</taxon>
        <taxon>Rhabditida</taxon>
        <taxon>Rhabditina</taxon>
        <taxon>Rhabditomorpha</taxon>
        <taxon>Strongyloidea</taxon>
        <taxon>Metastrongylidae</taxon>
        <taxon>Angiostrongylus</taxon>
    </lineage>
</organism>
<protein>
    <recommendedName>
        <fullName evidence="6">Dihydroorotate dehydrogenase (quinone), mitochondrial</fullName>
        <ecNumber evidence="5">1.3.5.2</ecNumber>
    </recommendedName>
</protein>
<comment type="similarity">
    <text evidence="4">Belongs to the dihydroorotate dehydrogenase family. Type 2 subfamily.</text>
</comment>
<dbReference type="NCBIfam" id="TIGR01036">
    <property type="entry name" value="pyrD_sub2"/>
    <property type="match status" value="1"/>
</dbReference>
<evidence type="ECO:0000256" key="4">
    <source>
        <dbReference type="ARBA" id="ARBA00005359"/>
    </source>
</evidence>
<dbReference type="PROSITE" id="PS00912">
    <property type="entry name" value="DHODEHASE_2"/>
    <property type="match status" value="1"/>
</dbReference>
<evidence type="ECO:0000256" key="2">
    <source>
        <dbReference type="ARBA" id="ARBA00004370"/>
    </source>
</evidence>
<comment type="cofactor">
    <cofactor evidence="1">
        <name>FMN</name>
        <dbReference type="ChEBI" id="CHEBI:58210"/>
    </cofactor>
</comment>
<dbReference type="STRING" id="6313.A0A0K0DBH4"/>
<keyword evidence="13" id="KW-1185">Reference proteome</keyword>
<dbReference type="PANTHER" id="PTHR48109:SF4">
    <property type="entry name" value="DIHYDROOROTATE DEHYDROGENASE (QUINONE), MITOCHONDRIAL"/>
    <property type="match status" value="1"/>
</dbReference>
<reference evidence="13" key="1">
    <citation type="submission" date="2012-09" db="EMBL/GenBank/DDBJ databases">
        <authorList>
            <person name="Martin A.A."/>
        </authorList>
    </citation>
    <scope>NUCLEOTIDE SEQUENCE</scope>
</reference>
<dbReference type="GO" id="GO:0106430">
    <property type="term" value="F:dihydroorotate dehydrogenase (quinone) activity"/>
    <property type="evidence" value="ECO:0007669"/>
    <property type="project" value="UniProtKB-EC"/>
</dbReference>
<dbReference type="NCBIfam" id="NF003652">
    <property type="entry name" value="PRK05286.2-5"/>
    <property type="match status" value="1"/>
</dbReference>
<dbReference type="InterPro" id="IPR001295">
    <property type="entry name" value="Dihydroorotate_DH_CS"/>
</dbReference>
<proteinExistence type="inferred from homology"/>
<evidence type="ECO:0000256" key="6">
    <source>
        <dbReference type="ARBA" id="ARBA00017599"/>
    </source>
</evidence>
<dbReference type="EC" id="1.3.5.2" evidence="5"/>
<reference evidence="14" key="2">
    <citation type="submission" date="2016-04" db="UniProtKB">
        <authorList>
            <consortium name="WormBaseParasite"/>
        </authorList>
    </citation>
    <scope>IDENTIFICATION</scope>
</reference>
<keyword evidence="10" id="KW-0472">Membrane</keyword>
<keyword evidence="8" id="KW-0288">FMN</keyword>
<sequence length="381" mass="42271">LVSRELVLFQASASCSESLDNLRPIIRLILHFEEGDLEVTEFTREQVFPLIHQYIDGELSHRLAVRLVSWGLLPRFGQSRKEYPELECDFFGKHLKNPIGLAAGFDKNGEAIRSLAKLSGFGFIEIGTVTPIPEQGSPRPRLFRLIEDEGVINRYGFNNDGVGRVQQRVKTARANWQSDFAVLGVNVGENKTEYDTKSNFEIGVNSFAAYSDYMVLNLFSPNTSGLTLTKSELQSLLLYVKEAIDVLHLASRPKLFLKISPDLTDMEKRDIAQVVIDSKHGVDGLIISDTTMSRPKTLKSENKSETGGLSGTPLRQMSTECVREMYKFTSGHVPIIGCGGISSGADVYEKIRAGASVVQLHSAIVFHGFPIIGKVKLVNFF</sequence>
<evidence type="ECO:0000256" key="5">
    <source>
        <dbReference type="ARBA" id="ARBA00012791"/>
    </source>
</evidence>
<accession>A0A0K0DBH4</accession>
<dbReference type="GO" id="GO:0044205">
    <property type="term" value="P:'de novo' UMP biosynthetic process"/>
    <property type="evidence" value="ECO:0007669"/>
    <property type="project" value="UniProtKB-UniPathway"/>
</dbReference>